<dbReference type="PRINTS" id="PR00364">
    <property type="entry name" value="DISEASERSIST"/>
</dbReference>
<dbReference type="PANTHER" id="PTHR35807:SF1">
    <property type="entry name" value="TRANSCRIPTIONAL REGULATOR REDD"/>
    <property type="match status" value="1"/>
</dbReference>
<evidence type="ECO:0000256" key="1">
    <source>
        <dbReference type="ARBA" id="ARBA00005820"/>
    </source>
</evidence>
<keyword evidence="3" id="KW-0805">Transcription regulation</keyword>
<dbReference type="EMBL" id="JACHJV010000001">
    <property type="protein sequence ID" value="MBB4921764.1"/>
    <property type="molecule type" value="Genomic_DNA"/>
</dbReference>
<evidence type="ECO:0000313" key="8">
    <source>
        <dbReference type="EMBL" id="MBB4921764.1"/>
    </source>
</evidence>
<dbReference type="Gene3D" id="1.25.40.10">
    <property type="entry name" value="Tetratricopeptide repeat domain"/>
    <property type="match status" value="1"/>
</dbReference>
<accession>A0A7W7VTM2</accession>
<sequence>MALSFALLGTVRATHAGQPLDVGRPQQQAVLSALLLAPGRPVTDRQLIEAVWGEDEEGWPRDPTAALRTHVSRIRRLLADPAAGRDSVLASITGGYRLELAPERIDAHRFESALVEVAARQADDPAEAWRLLGTALDLWTGPALAGVPGAGAERSRARLAERRLSALELRLELGMRLGRHADLLGEAEELAEQYPLRERLHYLRMRVLCGCGRQAEAVAAFQQARQILDEELGLAPGAALTELYQRIRRAERQPAARPRPSQLPSATADFTGRGEELALLLGKLGDVGRCAAPVLVIGGPVGAGKSALGIQAAQLVRGDYPDGQLYADLGASRGGPVAAADVLPAFLRALGADPHGPAELLAARYQEVLADRRVLVLLDDAADAAHAGPLLPRGAGCAALVTCRWDAAGDREGSAAAQRSEVVRLALGPLDLAQGCALVAAIIGAPRADAEPEAVRRLVAACDGLPSAIRSAAARLAARPRWAVAELAGRLTRPDRA</sequence>
<dbReference type="SMART" id="SM00862">
    <property type="entry name" value="Trans_reg_C"/>
    <property type="match status" value="1"/>
</dbReference>
<dbReference type="PANTHER" id="PTHR35807">
    <property type="entry name" value="TRANSCRIPTIONAL REGULATOR REDD-RELATED"/>
    <property type="match status" value="1"/>
</dbReference>
<dbReference type="CDD" id="cd00383">
    <property type="entry name" value="trans_reg_C"/>
    <property type="match status" value="1"/>
</dbReference>
<comment type="caution">
    <text evidence="8">The sequence shown here is derived from an EMBL/GenBank/DDBJ whole genome shotgun (WGS) entry which is preliminary data.</text>
</comment>
<gene>
    <name evidence="8" type="ORF">FHR34_000757</name>
</gene>
<evidence type="ECO:0000256" key="4">
    <source>
        <dbReference type="ARBA" id="ARBA00023125"/>
    </source>
</evidence>
<feature type="domain" description="OmpR/PhoB-type" evidence="7">
    <location>
        <begin position="1"/>
        <end position="100"/>
    </location>
</feature>
<evidence type="ECO:0000256" key="3">
    <source>
        <dbReference type="ARBA" id="ARBA00023015"/>
    </source>
</evidence>
<evidence type="ECO:0000256" key="6">
    <source>
        <dbReference type="PROSITE-ProRule" id="PRU01091"/>
    </source>
</evidence>
<evidence type="ECO:0000256" key="2">
    <source>
        <dbReference type="ARBA" id="ARBA00023012"/>
    </source>
</evidence>
<evidence type="ECO:0000256" key="5">
    <source>
        <dbReference type="ARBA" id="ARBA00023163"/>
    </source>
</evidence>
<feature type="DNA-binding region" description="OmpR/PhoB-type" evidence="6">
    <location>
        <begin position="1"/>
        <end position="100"/>
    </location>
</feature>
<dbReference type="Proteomes" id="UP000540506">
    <property type="component" value="Unassembled WGS sequence"/>
</dbReference>
<dbReference type="SUPFAM" id="SSF46894">
    <property type="entry name" value="C-terminal effector domain of the bipartite response regulators"/>
    <property type="match status" value="1"/>
</dbReference>
<dbReference type="GO" id="GO:0006355">
    <property type="term" value="P:regulation of DNA-templated transcription"/>
    <property type="evidence" value="ECO:0007669"/>
    <property type="project" value="InterPro"/>
</dbReference>
<comment type="similarity">
    <text evidence="1">Belongs to the AfsR/DnrI/RedD regulatory family.</text>
</comment>
<keyword evidence="4 6" id="KW-0238">DNA-binding</keyword>
<dbReference type="InterPro" id="IPR011990">
    <property type="entry name" value="TPR-like_helical_dom_sf"/>
</dbReference>
<dbReference type="Pfam" id="PF03704">
    <property type="entry name" value="BTAD"/>
    <property type="match status" value="1"/>
</dbReference>
<evidence type="ECO:0000313" key="9">
    <source>
        <dbReference type="Proteomes" id="UP000540506"/>
    </source>
</evidence>
<dbReference type="Pfam" id="PF00486">
    <property type="entry name" value="Trans_reg_C"/>
    <property type="match status" value="1"/>
</dbReference>
<dbReference type="PROSITE" id="PS51755">
    <property type="entry name" value="OMPR_PHOB"/>
    <property type="match status" value="1"/>
</dbReference>
<keyword evidence="5" id="KW-0804">Transcription</keyword>
<keyword evidence="9" id="KW-1185">Reference proteome</keyword>
<dbReference type="SUPFAM" id="SSF52540">
    <property type="entry name" value="P-loop containing nucleoside triphosphate hydrolases"/>
    <property type="match status" value="1"/>
</dbReference>
<dbReference type="InterPro" id="IPR005158">
    <property type="entry name" value="BTAD"/>
</dbReference>
<dbReference type="SUPFAM" id="SSF48452">
    <property type="entry name" value="TPR-like"/>
    <property type="match status" value="1"/>
</dbReference>
<protein>
    <submittedName>
        <fullName evidence="8">DNA-binding SARP family transcriptional activator</fullName>
    </submittedName>
</protein>
<dbReference type="SMART" id="SM01043">
    <property type="entry name" value="BTAD"/>
    <property type="match status" value="1"/>
</dbReference>
<dbReference type="InterPro" id="IPR051677">
    <property type="entry name" value="AfsR-DnrI-RedD_regulator"/>
</dbReference>
<dbReference type="CDD" id="cd15831">
    <property type="entry name" value="BTAD"/>
    <property type="match status" value="1"/>
</dbReference>
<proteinExistence type="inferred from homology"/>
<evidence type="ECO:0000259" key="7">
    <source>
        <dbReference type="PROSITE" id="PS51755"/>
    </source>
</evidence>
<dbReference type="GO" id="GO:0000160">
    <property type="term" value="P:phosphorelay signal transduction system"/>
    <property type="evidence" value="ECO:0007669"/>
    <property type="project" value="UniProtKB-KW"/>
</dbReference>
<name>A0A7W7VTM2_KITKI</name>
<dbReference type="InterPro" id="IPR001867">
    <property type="entry name" value="OmpR/PhoB-type_DNA-bd"/>
</dbReference>
<reference evidence="8 9" key="1">
    <citation type="submission" date="2020-08" db="EMBL/GenBank/DDBJ databases">
        <title>Sequencing the genomes of 1000 actinobacteria strains.</title>
        <authorList>
            <person name="Klenk H.-P."/>
        </authorList>
    </citation>
    <scope>NUCLEOTIDE SEQUENCE [LARGE SCALE GENOMIC DNA]</scope>
    <source>
        <strain evidence="8 9">DSM 41654</strain>
    </source>
</reference>
<dbReference type="InterPro" id="IPR027417">
    <property type="entry name" value="P-loop_NTPase"/>
</dbReference>
<dbReference type="InterPro" id="IPR036388">
    <property type="entry name" value="WH-like_DNA-bd_sf"/>
</dbReference>
<dbReference type="InterPro" id="IPR016032">
    <property type="entry name" value="Sig_transdc_resp-reg_C-effctor"/>
</dbReference>
<organism evidence="8 9">
    <name type="scientific">Kitasatospora kifunensis</name>
    <name type="common">Streptomyces kifunensis</name>
    <dbReference type="NCBI Taxonomy" id="58351"/>
    <lineage>
        <taxon>Bacteria</taxon>
        <taxon>Bacillati</taxon>
        <taxon>Actinomycetota</taxon>
        <taxon>Actinomycetes</taxon>
        <taxon>Kitasatosporales</taxon>
        <taxon>Streptomycetaceae</taxon>
        <taxon>Kitasatospora</taxon>
    </lineage>
</organism>
<dbReference type="Gene3D" id="1.10.10.10">
    <property type="entry name" value="Winged helix-like DNA-binding domain superfamily/Winged helix DNA-binding domain"/>
    <property type="match status" value="1"/>
</dbReference>
<dbReference type="GO" id="GO:0003677">
    <property type="term" value="F:DNA binding"/>
    <property type="evidence" value="ECO:0007669"/>
    <property type="project" value="UniProtKB-UniRule"/>
</dbReference>
<dbReference type="AlphaFoldDB" id="A0A7W7VTM2"/>
<keyword evidence="2" id="KW-0902">Two-component regulatory system</keyword>
<dbReference type="RefSeq" id="WP_184934047.1">
    <property type="nucleotide sequence ID" value="NZ_JACHJV010000001.1"/>
</dbReference>